<dbReference type="KEGG" id="apro:F751_0724"/>
<dbReference type="EMBL" id="KL662135">
    <property type="protein sequence ID" value="KFM26792.1"/>
    <property type="molecule type" value="Genomic_DNA"/>
</dbReference>
<proteinExistence type="predicted"/>
<dbReference type="RefSeq" id="XP_011399740.1">
    <property type="nucleotide sequence ID" value="XM_011401438.1"/>
</dbReference>
<sequence length="74" mass="8485">MRLILTIYSCNAVSYAVMSLWGRLLLSWLHELALPSSKPWMESCGDPGPAQPSIWAELRIWHFCHVALRRTTIC</sequence>
<keyword evidence="2" id="KW-1185">Reference proteome</keyword>
<accession>A0A087SM38</accession>
<reference evidence="1 2" key="1">
    <citation type="journal article" date="2014" name="BMC Genomics">
        <title>Oil accumulation mechanisms of the oleaginous microalga Chlorella protothecoides revealed through its genome, transcriptomes, and proteomes.</title>
        <authorList>
            <person name="Gao C."/>
            <person name="Wang Y."/>
            <person name="Shen Y."/>
            <person name="Yan D."/>
            <person name="He X."/>
            <person name="Dai J."/>
            <person name="Wu Q."/>
        </authorList>
    </citation>
    <scope>NUCLEOTIDE SEQUENCE [LARGE SCALE GENOMIC DNA]</scope>
    <source>
        <strain evidence="1 2">0710</strain>
    </source>
</reference>
<evidence type="ECO:0000313" key="2">
    <source>
        <dbReference type="Proteomes" id="UP000028924"/>
    </source>
</evidence>
<name>A0A087SM38_AUXPR</name>
<organism evidence="1 2">
    <name type="scientific">Auxenochlorella protothecoides</name>
    <name type="common">Green microalga</name>
    <name type="synonym">Chlorella protothecoides</name>
    <dbReference type="NCBI Taxonomy" id="3075"/>
    <lineage>
        <taxon>Eukaryota</taxon>
        <taxon>Viridiplantae</taxon>
        <taxon>Chlorophyta</taxon>
        <taxon>core chlorophytes</taxon>
        <taxon>Trebouxiophyceae</taxon>
        <taxon>Chlorellales</taxon>
        <taxon>Chlorellaceae</taxon>
        <taxon>Auxenochlorella</taxon>
    </lineage>
</organism>
<protein>
    <submittedName>
        <fullName evidence="1">Uncharacterized protein</fullName>
    </submittedName>
</protein>
<gene>
    <name evidence="1" type="ORF">F751_0724</name>
</gene>
<evidence type="ECO:0000313" key="1">
    <source>
        <dbReference type="EMBL" id="KFM26792.1"/>
    </source>
</evidence>
<dbReference type="GeneID" id="23612115"/>
<dbReference type="AlphaFoldDB" id="A0A087SM38"/>
<dbReference type="Proteomes" id="UP000028924">
    <property type="component" value="Unassembled WGS sequence"/>
</dbReference>